<proteinExistence type="inferred from homology"/>
<name>A0A9P9A2Q2_9PEZI</name>
<feature type="compositionally biased region" description="Basic residues" evidence="2">
    <location>
        <begin position="1676"/>
        <end position="1692"/>
    </location>
</feature>
<dbReference type="OrthoDB" id="418242at2759"/>
<dbReference type="GO" id="GO:0090694">
    <property type="term" value="C:Scc2-Scc4 cohesin loading complex"/>
    <property type="evidence" value="ECO:0007669"/>
    <property type="project" value="TreeGrafter"/>
</dbReference>
<dbReference type="Proteomes" id="UP000758603">
    <property type="component" value="Unassembled WGS sequence"/>
</dbReference>
<dbReference type="InterPro" id="IPR011989">
    <property type="entry name" value="ARM-like"/>
</dbReference>
<evidence type="ECO:0000313" key="5">
    <source>
        <dbReference type="Proteomes" id="UP000758603"/>
    </source>
</evidence>
<feature type="compositionally biased region" description="Acidic residues" evidence="2">
    <location>
        <begin position="1714"/>
        <end position="1725"/>
    </location>
</feature>
<dbReference type="FunFam" id="1.25.10.10:FF:000494">
    <property type="entry name" value="Sister chromatid cohesion protein"/>
    <property type="match status" value="1"/>
</dbReference>
<feature type="region of interest" description="Disordered" evidence="2">
    <location>
        <begin position="87"/>
        <end position="134"/>
    </location>
</feature>
<dbReference type="EMBL" id="JAGPXC010000001">
    <property type="protein sequence ID" value="KAH6659657.1"/>
    <property type="molecule type" value="Genomic_DNA"/>
</dbReference>
<evidence type="ECO:0000259" key="3">
    <source>
        <dbReference type="Pfam" id="PF12830"/>
    </source>
</evidence>
<dbReference type="PANTHER" id="PTHR21704">
    <property type="entry name" value="NIPPED-B-LIKE PROTEIN DELANGIN SCC2-RELATED"/>
    <property type="match status" value="1"/>
</dbReference>
<dbReference type="InterPro" id="IPR016024">
    <property type="entry name" value="ARM-type_fold"/>
</dbReference>
<accession>A0A9P9A2Q2</accession>
<dbReference type="InterPro" id="IPR024986">
    <property type="entry name" value="Nipped-B_C"/>
</dbReference>
<dbReference type="SUPFAM" id="SSF48371">
    <property type="entry name" value="ARM repeat"/>
    <property type="match status" value="1"/>
</dbReference>
<feature type="region of interest" description="Disordered" evidence="2">
    <location>
        <begin position="1643"/>
        <end position="1725"/>
    </location>
</feature>
<dbReference type="CDD" id="cd23958">
    <property type="entry name" value="SCC2"/>
    <property type="match status" value="1"/>
</dbReference>
<gene>
    <name evidence="4" type="ORF">BKA67DRAFT_509439</name>
</gene>
<dbReference type="Gene3D" id="1.25.10.10">
    <property type="entry name" value="Leucine-rich Repeat Variant"/>
    <property type="match status" value="1"/>
</dbReference>
<protein>
    <recommendedName>
        <fullName evidence="1">Sister chromatid cohesion protein</fullName>
    </recommendedName>
</protein>
<feature type="domain" description="Sister chromatid cohesion C-terminal" evidence="3">
    <location>
        <begin position="1316"/>
        <end position="1501"/>
    </location>
</feature>
<feature type="region of interest" description="Disordered" evidence="2">
    <location>
        <begin position="1"/>
        <end position="45"/>
    </location>
</feature>
<dbReference type="GO" id="GO:1990414">
    <property type="term" value="P:replication-born double-strand break repair via sister chromatid exchange"/>
    <property type="evidence" value="ECO:0007669"/>
    <property type="project" value="TreeGrafter"/>
</dbReference>
<evidence type="ECO:0000256" key="1">
    <source>
        <dbReference type="RuleBase" id="RU364107"/>
    </source>
</evidence>
<dbReference type="Pfam" id="PF20168">
    <property type="entry name" value="PDS5"/>
    <property type="match status" value="1"/>
</dbReference>
<sequence length="1725" mass="191789">MIYENTSIEFSHPASDTPKPQLRNVNGAAMAPKVPKKSPPKARKQDLVKVVKHNPASLNAQAVAKNIARIEVHLPARKDLDVAAAIYSSPKPDPQDRPVAKSATAQPQTMPLTGPLKTPQPVQAHSGPDAHRYQAPTVPMVPKSQIRIELPAASFNASEYMVVDDSATAPANLSTKRRYAQHQGNDELLDGNLNNRDRADAHLRELQRCLQEICNAEHLAVSSKSANPWISMTLDDEPTMTVAAYNRVTRLISRTFELDCFRVVPFEDLEKIQELCDPSLKHADALEIKIDPSWGEVSVNEWLKQLPDVEAGLKAARLALTIMGGGREEKKLYSEGLIQRGLSLFRSVMDDIVVPIAEMRNSAQDGSFKYLSAQKKAIGVIFTACQKLFALMTNLISGIDLSEDVINGLEVSSSQLIFVDSALSERDSIVGVQKFDGLRLVAMDMLCQIFLANPSQRQGILTDILTSLEKLPKAKQSSRQFKLSDGGSIQPVSALIMRLVQASAGKIEGRSSASGQIIESLESAEDDKDKSSADRSKLSNQIYPVKTDDHAAMQHGEAIQELKGVATPLFETARRNASFVINFLVKRAQKSTKTGDTPYRNLLDNFMEDFNLCLDSPDWPAAELLLRTSMIMMLELLKGEKTAAPAKNMALELLGNMAAAISKLRSHVRKVASNFEGSDADDLGRWLADLTSMVLERRFSPEKMISWLGPYRVVLEYLEDRVKEDPHLRSATSYLVTDWAVELCNAYNEEGREESEEQDSEYGRSAFRLRNMVDDRRWLTNEYSFKSVVANHAKLSHSIILLRSPFCDSFRGILNILLQSMTTDAATVRSRSLKSVNSVLDTDPSILDGDSSVIDMVLQCSHDPSPQVRDSALSLIGKCISMRPALEEKMIPTVIQRFLDSGVGVRKRAMKLAKDIYLGNENKQVRSNISNGLLHRCQDPDESVRELARQMIEEIWISPFYKADDSTAYRQSLTDHISLMIQTVKQNNSSTTVEKVFQAILAPQNKLADANAQVCIRLVASMFDLIHNPDSDDPSIPSGKDALQVLMIFAKADPKLFTFEQIRMLQPRISNVGSNEDLTSSRAVVAIYRRVLPQVTTVHSQFLADIRKDLMPAVSKVTRALLDDVIACLWIVSGLLGTSEHLARLVCSSLVGVQKIRAMSVKAPLDQQKTRQFDRYSLIVGMAGKHCNLDSHEQLFKAQFSKWSGGPVSKLMVDVLAPFASPSQPADVRKSALDAMGLVCQSNPRNFVAVNVYTTFQQAFDEQNSALESMVLRSFKEFLFTEEQRSELASAAVKDAKELVKKDLKVMGSTSFDDVASATTVRFLKDIIRITLATQDEHAFLATEVLASINRQGLVHPKETGITFITLETCPLLKVSELAYQEHRSLHAKHETVIEREYAKAVQSVFLYQRDIIKDPRGATTDPFTSKLHLLLDVLKMSKGKNRKRFFDKLISQVEFDPSALDISQPIPEHVEFSRFIVENIAFFEFAAIDELQALVTSMEKLVTNIGTGIAQSIESDVFQLRVDTLLAPQQPINGESEPGMLVEPQIDTQKLRQLTSGAMVLLAVWEGRTHLRRLYNLKANRDIKVKAGVKDPNKAPVKSQGVTGDKFWEDMDHIMSSLTTRERMIEGCRTFVDLINVDSEVKVGDDDEDMDADGDPRTPEAEDDDGDTVNGETRGRKRKASNTPGGKKKRARSDSKARPRGRPRKNPLPDAEPGSEQDADFDDF</sequence>
<dbReference type="GO" id="GO:0071169">
    <property type="term" value="P:establishment of protein localization to chromatin"/>
    <property type="evidence" value="ECO:0007669"/>
    <property type="project" value="TreeGrafter"/>
</dbReference>
<comment type="similarity">
    <text evidence="1">Belongs to the SCC2/Nipped-B family.</text>
</comment>
<keyword evidence="1" id="KW-0539">Nucleus</keyword>
<keyword evidence="1" id="KW-0131">Cell cycle</keyword>
<evidence type="ECO:0000256" key="2">
    <source>
        <dbReference type="SAM" id="MobiDB-lite"/>
    </source>
</evidence>
<dbReference type="GO" id="GO:0003682">
    <property type="term" value="F:chromatin binding"/>
    <property type="evidence" value="ECO:0007669"/>
    <property type="project" value="TreeGrafter"/>
</dbReference>
<keyword evidence="1" id="KW-0677">Repeat</keyword>
<organism evidence="4 5">
    <name type="scientific">Truncatella angustata</name>
    <dbReference type="NCBI Taxonomy" id="152316"/>
    <lineage>
        <taxon>Eukaryota</taxon>
        <taxon>Fungi</taxon>
        <taxon>Dikarya</taxon>
        <taxon>Ascomycota</taxon>
        <taxon>Pezizomycotina</taxon>
        <taxon>Sordariomycetes</taxon>
        <taxon>Xylariomycetidae</taxon>
        <taxon>Amphisphaeriales</taxon>
        <taxon>Sporocadaceae</taxon>
        <taxon>Truncatella</taxon>
    </lineage>
</organism>
<dbReference type="RefSeq" id="XP_045963788.1">
    <property type="nucleotide sequence ID" value="XM_046097240.1"/>
</dbReference>
<dbReference type="GO" id="GO:0034087">
    <property type="term" value="P:establishment of mitotic sister chromatid cohesion"/>
    <property type="evidence" value="ECO:0007669"/>
    <property type="project" value="TreeGrafter"/>
</dbReference>
<dbReference type="GO" id="GO:0010468">
    <property type="term" value="P:regulation of gene expression"/>
    <property type="evidence" value="ECO:0007669"/>
    <property type="project" value="InterPro"/>
</dbReference>
<dbReference type="GO" id="GO:0061775">
    <property type="term" value="F:cohesin loader activity"/>
    <property type="evidence" value="ECO:0007669"/>
    <property type="project" value="InterPro"/>
</dbReference>
<dbReference type="GO" id="GO:0140588">
    <property type="term" value="P:chromatin looping"/>
    <property type="evidence" value="ECO:0007669"/>
    <property type="project" value="InterPro"/>
</dbReference>
<evidence type="ECO:0000313" key="4">
    <source>
        <dbReference type="EMBL" id="KAH6659657.1"/>
    </source>
</evidence>
<dbReference type="Pfam" id="PF12830">
    <property type="entry name" value="Nipped-B_C"/>
    <property type="match status" value="1"/>
</dbReference>
<reference evidence="4" key="1">
    <citation type="journal article" date="2021" name="Nat. Commun.">
        <title>Genetic determinants of endophytism in the Arabidopsis root mycobiome.</title>
        <authorList>
            <person name="Mesny F."/>
            <person name="Miyauchi S."/>
            <person name="Thiergart T."/>
            <person name="Pickel B."/>
            <person name="Atanasova L."/>
            <person name="Karlsson M."/>
            <person name="Huettel B."/>
            <person name="Barry K.W."/>
            <person name="Haridas S."/>
            <person name="Chen C."/>
            <person name="Bauer D."/>
            <person name="Andreopoulos W."/>
            <person name="Pangilinan J."/>
            <person name="LaButti K."/>
            <person name="Riley R."/>
            <person name="Lipzen A."/>
            <person name="Clum A."/>
            <person name="Drula E."/>
            <person name="Henrissat B."/>
            <person name="Kohler A."/>
            <person name="Grigoriev I.V."/>
            <person name="Martin F.M."/>
            <person name="Hacquard S."/>
        </authorList>
    </citation>
    <scope>NUCLEOTIDE SEQUENCE</scope>
    <source>
        <strain evidence="4">MPI-SDFR-AT-0073</strain>
    </source>
</reference>
<keyword evidence="5" id="KW-1185">Reference proteome</keyword>
<dbReference type="GeneID" id="70126132"/>
<dbReference type="InterPro" id="IPR033031">
    <property type="entry name" value="Scc2/Nipped-B"/>
</dbReference>
<comment type="subcellular location">
    <subcellularLocation>
        <location evidence="1">Nucleus</location>
    </subcellularLocation>
</comment>
<dbReference type="PANTHER" id="PTHR21704:SF18">
    <property type="entry name" value="NIPPED-B-LIKE PROTEIN"/>
    <property type="match status" value="1"/>
</dbReference>
<comment type="caution">
    <text evidence="4">The sequence shown here is derived from an EMBL/GenBank/DDBJ whole genome shotgun (WGS) entry which is preliminary data.</text>
</comment>